<evidence type="ECO:0000256" key="2">
    <source>
        <dbReference type="ARBA" id="ARBA00022670"/>
    </source>
</evidence>
<dbReference type="InterPro" id="IPR022398">
    <property type="entry name" value="Peptidase_S8_His-AS"/>
</dbReference>
<dbReference type="PROSITE" id="PS00136">
    <property type="entry name" value="SUBTILASE_ASP"/>
    <property type="match status" value="1"/>
</dbReference>
<dbReference type="CDD" id="cd07487">
    <property type="entry name" value="Peptidases_S8_1"/>
    <property type="match status" value="1"/>
</dbReference>
<feature type="domain" description="Peptidase S8/S53" evidence="8">
    <location>
        <begin position="136"/>
        <end position="412"/>
    </location>
</feature>
<keyword evidence="2 6" id="KW-0645">Protease</keyword>
<dbReference type="EMBL" id="RHLK01000016">
    <property type="protein sequence ID" value="MVP02000.1"/>
    <property type="molecule type" value="Genomic_DNA"/>
</dbReference>
<comment type="similarity">
    <text evidence="1 6 7">Belongs to the peptidase S8 family.</text>
</comment>
<gene>
    <name evidence="9" type="ORF">EDM21_21205</name>
</gene>
<evidence type="ECO:0000256" key="4">
    <source>
        <dbReference type="ARBA" id="ARBA00022825"/>
    </source>
</evidence>
<evidence type="ECO:0000259" key="8">
    <source>
        <dbReference type="Pfam" id="PF00082"/>
    </source>
</evidence>
<evidence type="ECO:0000313" key="9">
    <source>
        <dbReference type="EMBL" id="MVP02000.1"/>
    </source>
</evidence>
<dbReference type="Proteomes" id="UP000490800">
    <property type="component" value="Unassembled WGS sequence"/>
</dbReference>
<feature type="active site" description="Charge relay system" evidence="5 6">
    <location>
        <position position="372"/>
    </location>
</feature>
<dbReference type="InterPro" id="IPR000209">
    <property type="entry name" value="Peptidase_S8/S53_dom"/>
</dbReference>
<dbReference type="PROSITE" id="PS00138">
    <property type="entry name" value="SUBTILASE_SER"/>
    <property type="match status" value="1"/>
</dbReference>
<keyword evidence="10" id="KW-1185">Reference proteome</keyword>
<dbReference type="Gene3D" id="3.40.50.200">
    <property type="entry name" value="Peptidase S8/S53 domain"/>
    <property type="match status" value="1"/>
</dbReference>
<dbReference type="GO" id="GO:0006508">
    <property type="term" value="P:proteolysis"/>
    <property type="evidence" value="ECO:0007669"/>
    <property type="project" value="UniProtKB-KW"/>
</dbReference>
<dbReference type="PANTHER" id="PTHR43806:SF65">
    <property type="entry name" value="SERINE PROTEASE APRX"/>
    <property type="match status" value="1"/>
</dbReference>
<dbReference type="PROSITE" id="PS51892">
    <property type="entry name" value="SUBTILASE"/>
    <property type="match status" value="1"/>
</dbReference>
<proteinExistence type="inferred from homology"/>
<evidence type="ECO:0000256" key="7">
    <source>
        <dbReference type="RuleBase" id="RU003355"/>
    </source>
</evidence>
<dbReference type="InterPro" id="IPR023828">
    <property type="entry name" value="Peptidase_S8_Ser-AS"/>
</dbReference>
<feature type="active site" description="Charge relay system" evidence="5 6">
    <location>
        <position position="145"/>
    </location>
</feature>
<evidence type="ECO:0000256" key="1">
    <source>
        <dbReference type="ARBA" id="ARBA00011073"/>
    </source>
</evidence>
<evidence type="ECO:0000256" key="3">
    <source>
        <dbReference type="ARBA" id="ARBA00022801"/>
    </source>
</evidence>
<dbReference type="InterPro" id="IPR023827">
    <property type="entry name" value="Peptidase_S8_Asp-AS"/>
</dbReference>
<evidence type="ECO:0000313" key="10">
    <source>
        <dbReference type="Proteomes" id="UP000490800"/>
    </source>
</evidence>
<dbReference type="PROSITE" id="PS00137">
    <property type="entry name" value="SUBTILASE_HIS"/>
    <property type="match status" value="1"/>
</dbReference>
<protein>
    <submittedName>
        <fullName evidence="9">S8 family serine peptidase</fullName>
    </submittedName>
</protein>
<sequence length="445" mass="46874">MLPEAIDWEVLCVKKRSPGSPDVLSKADHPLRVQLSKKSAQGKNQHYRIIIQLNAKPNTKSVKVLQKHVHPHSLKVDRRLPLIRAVSASVSAKCIYKLCGCGDVAAVYLDRVRQTRLQYATPSIGSDLARKAGLTGKGIGIAVLDTGVYPHPDLTLPKKRIIAFQDLIAGRRNPYDDNGHGTHVAGDAAGNGRQSGGRYRGPAPEAAIIGVKVLDSSGSGFDSTIIQGIQWCIDHKKELGIRLIVLSLGGPALTPPSRDPLCQAVRRATQAGIAVFAAAGNSGPGKGTIESPGIEPSAVTIGAADDHRTISPADDTIAAFSGRGPATGGGSKPDLVAPGVGIVSLRAPRSQLDRLLPGSRVGTYYFRLSGTSMSTPLAAGAAAQLLQKRPELTPAALKRLMKQRAFNLRESAAAQGSGEVNVGFAAPKTKQCTSRTAKLRAGIRR</sequence>
<evidence type="ECO:0000256" key="6">
    <source>
        <dbReference type="PROSITE-ProRule" id="PRU01240"/>
    </source>
</evidence>
<dbReference type="PANTHER" id="PTHR43806">
    <property type="entry name" value="PEPTIDASE S8"/>
    <property type="match status" value="1"/>
</dbReference>
<evidence type="ECO:0000256" key="5">
    <source>
        <dbReference type="PIRSR" id="PIRSR615500-1"/>
    </source>
</evidence>
<reference evidence="9 10" key="1">
    <citation type="journal article" date="2019" name="Microorganisms">
        <title>Paenibacillus lutrae sp. nov., A Chitinolytic Species Isolated from A River Otter in Castril Natural Park, Granada, Spain.</title>
        <authorList>
            <person name="Rodriguez M."/>
            <person name="Reina J.C."/>
            <person name="Bejar V."/>
            <person name="Llamas I."/>
        </authorList>
    </citation>
    <scope>NUCLEOTIDE SEQUENCE [LARGE SCALE GENOMIC DNA]</scope>
    <source>
        <strain evidence="9 10">N10</strain>
    </source>
</reference>
<dbReference type="InterPro" id="IPR015500">
    <property type="entry name" value="Peptidase_S8_subtilisin-rel"/>
</dbReference>
<dbReference type="PRINTS" id="PR00723">
    <property type="entry name" value="SUBTILISIN"/>
</dbReference>
<dbReference type="InterPro" id="IPR050131">
    <property type="entry name" value="Peptidase_S8_subtilisin-like"/>
</dbReference>
<feature type="active site" description="Charge relay system" evidence="5 6">
    <location>
        <position position="180"/>
    </location>
</feature>
<accession>A0A7X3FLL4</accession>
<comment type="caution">
    <text evidence="9">The sequence shown here is derived from an EMBL/GenBank/DDBJ whole genome shotgun (WGS) entry which is preliminary data.</text>
</comment>
<name>A0A7X3FLL4_9BACL</name>
<keyword evidence="3 6" id="KW-0378">Hydrolase</keyword>
<organism evidence="9 10">
    <name type="scientific">Paenibacillus lutrae</name>
    <dbReference type="NCBI Taxonomy" id="2078573"/>
    <lineage>
        <taxon>Bacteria</taxon>
        <taxon>Bacillati</taxon>
        <taxon>Bacillota</taxon>
        <taxon>Bacilli</taxon>
        <taxon>Bacillales</taxon>
        <taxon>Paenibacillaceae</taxon>
        <taxon>Paenibacillus</taxon>
    </lineage>
</organism>
<keyword evidence="4 6" id="KW-0720">Serine protease</keyword>
<dbReference type="SUPFAM" id="SSF52743">
    <property type="entry name" value="Subtilisin-like"/>
    <property type="match status" value="1"/>
</dbReference>
<dbReference type="Pfam" id="PF00082">
    <property type="entry name" value="Peptidase_S8"/>
    <property type="match status" value="1"/>
</dbReference>
<dbReference type="InterPro" id="IPR036852">
    <property type="entry name" value="Peptidase_S8/S53_dom_sf"/>
</dbReference>
<dbReference type="AlphaFoldDB" id="A0A7X3FLL4"/>
<dbReference type="GO" id="GO:0004252">
    <property type="term" value="F:serine-type endopeptidase activity"/>
    <property type="evidence" value="ECO:0007669"/>
    <property type="project" value="UniProtKB-UniRule"/>
</dbReference>